<dbReference type="RefSeq" id="WP_377605499.1">
    <property type="nucleotide sequence ID" value="NZ_JBHUME010000012.1"/>
</dbReference>
<organism evidence="1 2">
    <name type="scientific">Paenibacillus gansuensis</name>
    <dbReference type="NCBI Taxonomy" id="306542"/>
    <lineage>
        <taxon>Bacteria</taxon>
        <taxon>Bacillati</taxon>
        <taxon>Bacillota</taxon>
        <taxon>Bacilli</taxon>
        <taxon>Bacillales</taxon>
        <taxon>Paenibacillaceae</taxon>
        <taxon>Paenibacillus</taxon>
    </lineage>
</organism>
<reference evidence="2" key="1">
    <citation type="journal article" date="2019" name="Int. J. Syst. Evol. Microbiol.">
        <title>The Global Catalogue of Microorganisms (GCM) 10K type strain sequencing project: providing services to taxonomists for standard genome sequencing and annotation.</title>
        <authorList>
            <consortium name="The Broad Institute Genomics Platform"/>
            <consortium name="The Broad Institute Genome Sequencing Center for Infectious Disease"/>
            <person name="Wu L."/>
            <person name="Ma J."/>
        </authorList>
    </citation>
    <scope>NUCLEOTIDE SEQUENCE [LARGE SCALE GENOMIC DNA]</scope>
    <source>
        <strain evidence="2">KCTC 3950</strain>
    </source>
</reference>
<comment type="caution">
    <text evidence="1">The sequence shown here is derived from an EMBL/GenBank/DDBJ whole genome shotgun (WGS) entry which is preliminary data.</text>
</comment>
<evidence type="ECO:0000313" key="2">
    <source>
        <dbReference type="Proteomes" id="UP001597541"/>
    </source>
</evidence>
<proteinExistence type="predicted"/>
<dbReference type="Proteomes" id="UP001597541">
    <property type="component" value="Unassembled WGS sequence"/>
</dbReference>
<name>A0ABW5PI68_9BACL</name>
<accession>A0ABW5PI68</accession>
<evidence type="ECO:0000313" key="1">
    <source>
        <dbReference type="EMBL" id="MFD2614536.1"/>
    </source>
</evidence>
<protein>
    <submittedName>
        <fullName evidence="1">Uncharacterized protein</fullName>
    </submittedName>
</protein>
<keyword evidence="2" id="KW-1185">Reference proteome</keyword>
<gene>
    <name evidence="1" type="ORF">ACFSUF_19160</name>
</gene>
<sequence>MFGRLTGLAIFTIRSEPVIVDLLPGLMQGKAWWRGVPDAREVTPSQIQQSHLRAKAGEAGECCIFYNFCG</sequence>
<dbReference type="EMBL" id="JBHUME010000012">
    <property type="protein sequence ID" value="MFD2614536.1"/>
    <property type="molecule type" value="Genomic_DNA"/>
</dbReference>